<feature type="compositionally biased region" description="Polar residues" evidence="1">
    <location>
        <begin position="18"/>
        <end position="30"/>
    </location>
</feature>
<reference evidence="2 3" key="1">
    <citation type="submission" date="2018-06" db="EMBL/GenBank/DDBJ databases">
        <authorList>
            <consortium name="Pathogen Informatics"/>
            <person name="Doyle S."/>
        </authorList>
    </citation>
    <scope>NUCLEOTIDE SEQUENCE [LARGE SCALE GENOMIC DNA]</scope>
    <source>
        <strain evidence="2 3">NCTC12120</strain>
    </source>
</reference>
<sequence>MPKLPRAETKGQRRSGPQRRSAQRQNNVDENSPKRSAVQPRRLNLFLRQALQLRAQGEKHQRRMLDAQQERYSLGGIKRVATAKPWRQTQAVEQNAAGAE</sequence>
<accession>A0A2X3JH75</accession>
<feature type="region of interest" description="Disordered" evidence="1">
    <location>
        <begin position="1"/>
        <end position="41"/>
    </location>
</feature>
<evidence type="ECO:0000313" key="3">
    <source>
        <dbReference type="Proteomes" id="UP000251197"/>
    </source>
</evidence>
<organism evidence="2 3">
    <name type="scientific">Cedecea neteri</name>
    <dbReference type="NCBI Taxonomy" id="158822"/>
    <lineage>
        <taxon>Bacteria</taxon>
        <taxon>Pseudomonadati</taxon>
        <taxon>Pseudomonadota</taxon>
        <taxon>Gammaproteobacteria</taxon>
        <taxon>Enterobacterales</taxon>
        <taxon>Enterobacteriaceae</taxon>
        <taxon>Cedecea</taxon>
    </lineage>
</organism>
<protein>
    <submittedName>
        <fullName evidence="2">Uncharacterized protein</fullName>
    </submittedName>
</protein>
<evidence type="ECO:0000313" key="2">
    <source>
        <dbReference type="EMBL" id="SQC94095.1"/>
    </source>
</evidence>
<evidence type="ECO:0000256" key="1">
    <source>
        <dbReference type="SAM" id="MobiDB-lite"/>
    </source>
</evidence>
<proteinExistence type="predicted"/>
<name>A0A2X3JH75_9ENTR</name>
<feature type="compositionally biased region" description="Basic and acidic residues" evidence="1">
    <location>
        <begin position="1"/>
        <end position="11"/>
    </location>
</feature>
<dbReference type="EMBL" id="UAVU01000012">
    <property type="protein sequence ID" value="SQC94095.1"/>
    <property type="molecule type" value="Genomic_DNA"/>
</dbReference>
<dbReference type="Proteomes" id="UP000251197">
    <property type="component" value="Unassembled WGS sequence"/>
</dbReference>
<gene>
    <name evidence="2" type="ORF">NCTC12120_07213</name>
</gene>
<dbReference type="AlphaFoldDB" id="A0A2X3JH75"/>